<dbReference type="SMART" id="SM00829">
    <property type="entry name" value="PKS_ER"/>
    <property type="match status" value="1"/>
</dbReference>
<dbReference type="CDD" id="cd08249">
    <property type="entry name" value="enoyl_reductase_like"/>
    <property type="match status" value="1"/>
</dbReference>
<reference evidence="4" key="1">
    <citation type="submission" date="2023-01" db="EMBL/GenBank/DDBJ databases">
        <title>The growth and conidiation of Purpureocillium lavendulum are regulated by nitrogen source and histone H3K14 acetylation.</title>
        <authorList>
            <person name="Tang P."/>
            <person name="Han J."/>
            <person name="Zhang C."/>
            <person name="Tang P."/>
            <person name="Qi F."/>
            <person name="Zhang K."/>
            <person name="Liang L."/>
        </authorList>
    </citation>
    <scope>NUCLEOTIDE SEQUENCE</scope>
    <source>
        <strain evidence="4">YMF1.00683</strain>
    </source>
</reference>
<dbReference type="EMBL" id="JAQHRD010000008">
    <property type="protein sequence ID" value="KAJ6438257.1"/>
    <property type="molecule type" value="Genomic_DNA"/>
</dbReference>
<evidence type="ECO:0000256" key="2">
    <source>
        <dbReference type="ARBA" id="ARBA00023002"/>
    </source>
</evidence>
<organism evidence="4 5">
    <name type="scientific">Purpureocillium lavendulum</name>
    <dbReference type="NCBI Taxonomy" id="1247861"/>
    <lineage>
        <taxon>Eukaryota</taxon>
        <taxon>Fungi</taxon>
        <taxon>Dikarya</taxon>
        <taxon>Ascomycota</taxon>
        <taxon>Pezizomycotina</taxon>
        <taxon>Sordariomycetes</taxon>
        <taxon>Hypocreomycetidae</taxon>
        <taxon>Hypocreales</taxon>
        <taxon>Ophiocordycipitaceae</taxon>
        <taxon>Purpureocillium</taxon>
    </lineage>
</organism>
<dbReference type="Gene3D" id="3.40.50.720">
    <property type="entry name" value="NAD(P)-binding Rossmann-like Domain"/>
    <property type="match status" value="1"/>
</dbReference>
<comment type="caution">
    <text evidence="4">The sequence shown here is derived from an EMBL/GenBank/DDBJ whole genome shotgun (WGS) entry which is preliminary data.</text>
</comment>
<dbReference type="SUPFAM" id="SSF51735">
    <property type="entry name" value="NAD(P)-binding Rossmann-fold domains"/>
    <property type="match status" value="1"/>
</dbReference>
<dbReference type="PANTHER" id="PTHR45348:SF2">
    <property type="entry name" value="ZINC-TYPE ALCOHOL DEHYDROGENASE-LIKE PROTEIN C2E1P3.01"/>
    <property type="match status" value="1"/>
</dbReference>
<feature type="domain" description="Enoyl reductase (ER)" evidence="3">
    <location>
        <begin position="13"/>
        <end position="342"/>
    </location>
</feature>
<evidence type="ECO:0000313" key="4">
    <source>
        <dbReference type="EMBL" id="KAJ6438257.1"/>
    </source>
</evidence>
<dbReference type="InterPro" id="IPR020843">
    <property type="entry name" value="ER"/>
</dbReference>
<keyword evidence="2" id="KW-0560">Oxidoreductase</keyword>
<comment type="similarity">
    <text evidence="1">Belongs to the zinc-containing alcohol dehydrogenase family.</text>
</comment>
<name>A0AB34FIF7_9HYPO</name>
<proteinExistence type="inferred from homology"/>
<gene>
    <name evidence="4" type="ORF">O9K51_08849</name>
</gene>
<dbReference type="InterPro" id="IPR011032">
    <property type="entry name" value="GroES-like_sf"/>
</dbReference>
<sequence length="347" mass="36318">MATQKGLVVEKAGAPFTVVDNIPRSKPGPKQALVKSLFVAINPVEIFLQQTALLATALPAVFGSDYGAIVLETGDACTKLRKGDYVYGSCNLGQNAYSPFQETFLVDEDATFKKSGNVSVEESTTMGVGILTSAFGIIVGGKVPLPDAGATVPERDEWIVVLGGSGTVGHFGIQIARACGYKVAASCSPANSSKVLASGANAAFSNRASPDEQAAEVKSITGGKVGLVWDTSGKAEQAGFKILGESTAKTKYFTTTDNVNNYTVPAGITEYQVRIGFLGRDDETGKHITEETAKMAPALEGLAAKGALGPVDFDVFDESGWEALVDALKYYAEGKAAKKLVVRVQDV</sequence>
<accession>A0AB34FIF7</accession>
<dbReference type="InterPro" id="IPR036291">
    <property type="entry name" value="NAD(P)-bd_dom_sf"/>
</dbReference>
<dbReference type="AlphaFoldDB" id="A0AB34FIF7"/>
<dbReference type="InterPro" id="IPR047122">
    <property type="entry name" value="Trans-enoyl_RdTase-like"/>
</dbReference>
<evidence type="ECO:0000313" key="5">
    <source>
        <dbReference type="Proteomes" id="UP001163105"/>
    </source>
</evidence>
<dbReference type="Pfam" id="PF08240">
    <property type="entry name" value="ADH_N"/>
    <property type="match status" value="1"/>
</dbReference>
<dbReference type="Gene3D" id="3.90.180.10">
    <property type="entry name" value="Medium-chain alcohol dehydrogenases, catalytic domain"/>
    <property type="match status" value="1"/>
</dbReference>
<dbReference type="PANTHER" id="PTHR45348">
    <property type="entry name" value="HYPOTHETICAL OXIDOREDUCTASE (EUROFUNG)"/>
    <property type="match status" value="1"/>
</dbReference>
<dbReference type="SUPFAM" id="SSF50129">
    <property type="entry name" value="GroES-like"/>
    <property type="match status" value="1"/>
</dbReference>
<evidence type="ECO:0000256" key="1">
    <source>
        <dbReference type="ARBA" id="ARBA00008072"/>
    </source>
</evidence>
<dbReference type="Proteomes" id="UP001163105">
    <property type="component" value="Unassembled WGS sequence"/>
</dbReference>
<dbReference type="GO" id="GO:0016651">
    <property type="term" value="F:oxidoreductase activity, acting on NAD(P)H"/>
    <property type="evidence" value="ECO:0007669"/>
    <property type="project" value="InterPro"/>
</dbReference>
<keyword evidence="5" id="KW-1185">Reference proteome</keyword>
<dbReference type="InterPro" id="IPR013154">
    <property type="entry name" value="ADH-like_N"/>
</dbReference>
<evidence type="ECO:0000259" key="3">
    <source>
        <dbReference type="SMART" id="SM00829"/>
    </source>
</evidence>
<protein>
    <submittedName>
        <fullName evidence="4">Zinc-binding oxidoreductase CipB</fullName>
    </submittedName>
</protein>